<dbReference type="GO" id="GO:0004640">
    <property type="term" value="F:phosphoribosylanthranilate isomerase activity"/>
    <property type="evidence" value="ECO:0007669"/>
    <property type="project" value="UniProtKB-UniRule"/>
</dbReference>
<protein>
    <recommendedName>
        <fullName evidence="4 9">N-(5'-phosphoribosyl)anthranilate isomerase</fullName>
        <shortName evidence="9">PRAI</shortName>
        <ecNumber evidence="3 9">5.3.1.24</ecNumber>
    </recommendedName>
</protein>
<keyword evidence="8 9" id="KW-0413">Isomerase</keyword>
<dbReference type="GO" id="GO:0000162">
    <property type="term" value="P:L-tryptophan biosynthetic process"/>
    <property type="evidence" value="ECO:0007669"/>
    <property type="project" value="UniProtKB-UniRule"/>
</dbReference>
<proteinExistence type="inferred from homology"/>
<comment type="catalytic activity">
    <reaction evidence="1 9">
        <text>N-(5-phospho-beta-D-ribosyl)anthranilate = 1-(2-carboxyphenylamino)-1-deoxy-D-ribulose 5-phosphate</text>
        <dbReference type="Rhea" id="RHEA:21540"/>
        <dbReference type="ChEBI" id="CHEBI:18277"/>
        <dbReference type="ChEBI" id="CHEBI:58613"/>
        <dbReference type="EC" id="5.3.1.24"/>
    </reaction>
</comment>
<dbReference type="PANTHER" id="PTHR42894">
    <property type="entry name" value="N-(5'-PHOSPHORIBOSYL)ANTHRANILATE ISOMERASE"/>
    <property type="match status" value="1"/>
</dbReference>
<evidence type="ECO:0000256" key="8">
    <source>
        <dbReference type="ARBA" id="ARBA00023235"/>
    </source>
</evidence>
<evidence type="ECO:0000256" key="6">
    <source>
        <dbReference type="ARBA" id="ARBA00022822"/>
    </source>
</evidence>
<dbReference type="EMBL" id="MHNB01000007">
    <property type="protein sequence ID" value="OGZ37493.1"/>
    <property type="molecule type" value="Genomic_DNA"/>
</dbReference>
<comment type="similarity">
    <text evidence="9">Belongs to the TrpF family.</text>
</comment>
<comment type="caution">
    <text evidence="11">The sequence shown here is derived from an EMBL/GenBank/DDBJ whole genome shotgun (WGS) entry which is preliminary data.</text>
</comment>
<evidence type="ECO:0000256" key="9">
    <source>
        <dbReference type="HAMAP-Rule" id="MF_00135"/>
    </source>
</evidence>
<comment type="pathway">
    <text evidence="2 9">Amino-acid biosynthesis; L-tryptophan biosynthesis; L-tryptophan from chorismate: step 3/5.</text>
</comment>
<dbReference type="STRING" id="1801997.A3J64_00680"/>
<dbReference type="InterPro" id="IPR013785">
    <property type="entry name" value="Aldolase_TIM"/>
</dbReference>
<dbReference type="Proteomes" id="UP000177061">
    <property type="component" value="Unassembled WGS sequence"/>
</dbReference>
<dbReference type="SUPFAM" id="SSF51366">
    <property type="entry name" value="Ribulose-phoshate binding barrel"/>
    <property type="match status" value="1"/>
</dbReference>
<dbReference type="EC" id="5.3.1.24" evidence="3 9"/>
<evidence type="ECO:0000256" key="5">
    <source>
        <dbReference type="ARBA" id="ARBA00022605"/>
    </source>
</evidence>
<evidence type="ECO:0000259" key="10">
    <source>
        <dbReference type="Pfam" id="PF00697"/>
    </source>
</evidence>
<evidence type="ECO:0000313" key="12">
    <source>
        <dbReference type="Proteomes" id="UP000177061"/>
    </source>
</evidence>
<gene>
    <name evidence="9" type="primary">trpF</name>
    <name evidence="11" type="ORF">A3J64_00680</name>
</gene>
<dbReference type="Gene3D" id="3.20.20.70">
    <property type="entry name" value="Aldolase class I"/>
    <property type="match status" value="1"/>
</dbReference>
<dbReference type="PANTHER" id="PTHR42894:SF1">
    <property type="entry name" value="N-(5'-PHOSPHORIBOSYL)ANTHRANILATE ISOMERASE"/>
    <property type="match status" value="1"/>
</dbReference>
<dbReference type="Pfam" id="PF00697">
    <property type="entry name" value="PRAI"/>
    <property type="match status" value="1"/>
</dbReference>
<evidence type="ECO:0000256" key="3">
    <source>
        <dbReference type="ARBA" id="ARBA00012572"/>
    </source>
</evidence>
<feature type="domain" description="N-(5'phosphoribosyl) anthranilate isomerase (PRAI)" evidence="10">
    <location>
        <begin position="9"/>
        <end position="213"/>
    </location>
</feature>
<dbReference type="HAMAP" id="MF_00135">
    <property type="entry name" value="PRAI"/>
    <property type="match status" value="1"/>
</dbReference>
<dbReference type="InterPro" id="IPR001240">
    <property type="entry name" value="PRAI_dom"/>
</dbReference>
<evidence type="ECO:0000313" key="11">
    <source>
        <dbReference type="EMBL" id="OGZ37493.1"/>
    </source>
</evidence>
<dbReference type="InterPro" id="IPR011060">
    <property type="entry name" value="RibuloseP-bd_barrel"/>
</dbReference>
<evidence type="ECO:0000256" key="2">
    <source>
        <dbReference type="ARBA" id="ARBA00004664"/>
    </source>
</evidence>
<keyword evidence="5 9" id="KW-0028">Amino-acid biosynthesis</keyword>
<accession>A0A1G2FHF2</accession>
<sequence>MITQIYEAQNFDEAKNLVEVGVDHIGVLVGKGEYPREFSPEQAKEILQGVATPAKKVVLSLSKNLEDIIETVNKTNPDILHLGTAPEFLLPADVRTLKKQFPKLKVMRSIPVRDERSVELAKQYDGVADYLLLDTQKKGDTQVGATGETHNWSVSKKIVESVSIPVILAGGLGPNNIAKAILKVRPFGVDSKTKTDKAGSHEKDIDKVREFVRVAKVTK</sequence>
<keyword evidence="7 9" id="KW-0057">Aromatic amino acid biosynthesis</keyword>
<evidence type="ECO:0000256" key="4">
    <source>
        <dbReference type="ARBA" id="ARBA00022272"/>
    </source>
</evidence>
<evidence type="ECO:0000256" key="1">
    <source>
        <dbReference type="ARBA" id="ARBA00001164"/>
    </source>
</evidence>
<dbReference type="UniPathway" id="UPA00035">
    <property type="reaction ID" value="UER00042"/>
</dbReference>
<dbReference type="InterPro" id="IPR044643">
    <property type="entry name" value="TrpF_fam"/>
</dbReference>
<keyword evidence="6 9" id="KW-0822">Tryptophan biosynthesis</keyword>
<dbReference type="CDD" id="cd00405">
    <property type="entry name" value="PRAI"/>
    <property type="match status" value="1"/>
</dbReference>
<organism evidence="11 12">
    <name type="scientific">Candidatus Portnoybacteria bacterium RIFCSPHIGHO2_12_FULL_38_9</name>
    <dbReference type="NCBI Taxonomy" id="1801997"/>
    <lineage>
        <taxon>Bacteria</taxon>
        <taxon>Candidatus Portnoyibacteriota</taxon>
    </lineage>
</organism>
<evidence type="ECO:0000256" key="7">
    <source>
        <dbReference type="ARBA" id="ARBA00023141"/>
    </source>
</evidence>
<reference evidence="11 12" key="1">
    <citation type="journal article" date="2016" name="Nat. Commun.">
        <title>Thousands of microbial genomes shed light on interconnected biogeochemical processes in an aquifer system.</title>
        <authorList>
            <person name="Anantharaman K."/>
            <person name="Brown C.T."/>
            <person name="Hug L.A."/>
            <person name="Sharon I."/>
            <person name="Castelle C.J."/>
            <person name="Probst A.J."/>
            <person name="Thomas B.C."/>
            <person name="Singh A."/>
            <person name="Wilkins M.J."/>
            <person name="Karaoz U."/>
            <person name="Brodie E.L."/>
            <person name="Williams K.H."/>
            <person name="Hubbard S.S."/>
            <person name="Banfield J.F."/>
        </authorList>
    </citation>
    <scope>NUCLEOTIDE SEQUENCE [LARGE SCALE GENOMIC DNA]</scope>
</reference>
<dbReference type="AlphaFoldDB" id="A0A1G2FHF2"/>
<name>A0A1G2FHF2_9BACT</name>